<evidence type="ECO:0000256" key="1">
    <source>
        <dbReference type="SAM" id="MobiDB-lite"/>
    </source>
</evidence>
<sequence length="307" mass="33737">MPDHFLDGPLVARATAALLRHLHEEQAKQRGRALLDPEPETVLLQFALKTVPAIASQKPIRLAVPHPFLGFGEGPPRICLICKQESVNAMKELFRAHPDLHVDKVVGLSALRTEYKRYEKRRELMAEFNLFVADDRILPMLAKALGKIFFKAKKHPLPIKINQKGAKVARDVAAARDSTYLHLVQGPCLALRVGHTGMEADAITENIRAVVPAAVSRIPKKWRNILSIHLKTATSVALPVYASDRTLKAIARQTGDEEGGMDEEEAGDDAPEETPAPAPAKKAKKGAGLKPKAVRATRSTRKRAARK</sequence>
<feature type="compositionally biased region" description="Acidic residues" evidence="1">
    <location>
        <begin position="256"/>
        <end position="272"/>
    </location>
</feature>
<dbReference type="AlphaFoldDB" id="A0A7S1UKI9"/>
<evidence type="ECO:0008006" key="3">
    <source>
        <dbReference type="Google" id="ProtNLM"/>
    </source>
</evidence>
<protein>
    <recommendedName>
        <fullName evidence="3">Ribosomal protein L1</fullName>
    </recommendedName>
</protein>
<dbReference type="InterPro" id="IPR028364">
    <property type="entry name" value="Ribosomal_uL1/biogenesis"/>
</dbReference>
<reference evidence="2" key="1">
    <citation type="submission" date="2021-01" db="EMBL/GenBank/DDBJ databases">
        <authorList>
            <person name="Corre E."/>
            <person name="Pelletier E."/>
            <person name="Niang G."/>
            <person name="Scheremetjew M."/>
            <person name="Finn R."/>
            <person name="Kale V."/>
            <person name="Holt S."/>
            <person name="Cochrane G."/>
            <person name="Meng A."/>
            <person name="Brown T."/>
            <person name="Cohen L."/>
        </authorList>
    </citation>
    <scope>NUCLEOTIDE SEQUENCE</scope>
    <source>
        <strain evidence="2">CCMP2877</strain>
    </source>
</reference>
<evidence type="ECO:0000313" key="2">
    <source>
        <dbReference type="EMBL" id="CAD9270955.1"/>
    </source>
</evidence>
<dbReference type="EMBL" id="HBGJ01046702">
    <property type="protein sequence ID" value="CAD9270955.1"/>
    <property type="molecule type" value="Transcribed_RNA"/>
</dbReference>
<dbReference type="Pfam" id="PF00687">
    <property type="entry name" value="Ribosomal_L1"/>
    <property type="match status" value="1"/>
</dbReference>
<feature type="compositionally biased region" description="Basic residues" evidence="1">
    <location>
        <begin position="281"/>
        <end position="307"/>
    </location>
</feature>
<organism evidence="2">
    <name type="scientific">Phaeomonas parva</name>
    <dbReference type="NCBI Taxonomy" id="124430"/>
    <lineage>
        <taxon>Eukaryota</taxon>
        <taxon>Sar</taxon>
        <taxon>Stramenopiles</taxon>
        <taxon>Ochrophyta</taxon>
        <taxon>Pinguiophyceae</taxon>
        <taxon>Pinguiochrysidales</taxon>
        <taxon>Pinguiochrysidaceae</taxon>
        <taxon>Phaeomonas</taxon>
    </lineage>
</organism>
<dbReference type="Gene3D" id="3.40.50.790">
    <property type="match status" value="1"/>
</dbReference>
<dbReference type="InterPro" id="IPR023674">
    <property type="entry name" value="Ribosomal_uL1-like"/>
</dbReference>
<dbReference type="SUPFAM" id="SSF56808">
    <property type="entry name" value="Ribosomal protein L1"/>
    <property type="match status" value="1"/>
</dbReference>
<dbReference type="InterPro" id="IPR016095">
    <property type="entry name" value="Ribosomal_uL1_3-a/b-sand"/>
</dbReference>
<dbReference type="Gene3D" id="3.30.190.20">
    <property type="match status" value="1"/>
</dbReference>
<accession>A0A7S1UKI9</accession>
<gene>
    <name evidence="2" type="ORF">PPAR1163_LOCUS29394</name>
</gene>
<name>A0A7S1UKI9_9STRA</name>
<dbReference type="CDD" id="cd00403">
    <property type="entry name" value="Ribosomal_L1"/>
    <property type="match status" value="1"/>
</dbReference>
<feature type="region of interest" description="Disordered" evidence="1">
    <location>
        <begin position="253"/>
        <end position="307"/>
    </location>
</feature>
<proteinExistence type="predicted"/>